<accession>A0A0F9PNR9</accession>
<reference evidence="2" key="1">
    <citation type="journal article" date="2015" name="Nature">
        <title>Complex archaea that bridge the gap between prokaryotes and eukaryotes.</title>
        <authorList>
            <person name="Spang A."/>
            <person name="Saw J.H."/>
            <person name="Jorgensen S.L."/>
            <person name="Zaremba-Niedzwiedzka K."/>
            <person name="Martijn J."/>
            <person name="Lind A.E."/>
            <person name="van Eijk R."/>
            <person name="Schleper C."/>
            <person name="Guy L."/>
            <person name="Ettema T.J."/>
        </authorList>
    </citation>
    <scope>NUCLEOTIDE SEQUENCE</scope>
</reference>
<comment type="caution">
    <text evidence="2">The sequence shown here is derived from an EMBL/GenBank/DDBJ whole genome shotgun (WGS) entry which is preliminary data.</text>
</comment>
<evidence type="ECO:0000313" key="2">
    <source>
        <dbReference type="EMBL" id="KKN33430.1"/>
    </source>
</evidence>
<proteinExistence type="predicted"/>
<dbReference type="EMBL" id="LAZR01002179">
    <property type="protein sequence ID" value="KKN33430.1"/>
    <property type="molecule type" value="Genomic_DNA"/>
</dbReference>
<feature type="compositionally biased region" description="Basic and acidic residues" evidence="1">
    <location>
        <begin position="1"/>
        <end position="11"/>
    </location>
</feature>
<organism evidence="2">
    <name type="scientific">marine sediment metagenome</name>
    <dbReference type="NCBI Taxonomy" id="412755"/>
    <lineage>
        <taxon>unclassified sequences</taxon>
        <taxon>metagenomes</taxon>
        <taxon>ecological metagenomes</taxon>
    </lineage>
</organism>
<dbReference type="AlphaFoldDB" id="A0A0F9PNR9"/>
<sequence length="85" mass="9010">MKIPKGRESTLKMKPGGSNVGKYKGVAKKSFCGPSGGAPKGSYPVNSKKRARAALSYAHNAPKPSGIKACVKRKWPSVGKPKKKK</sequence>
<name>A0A0F9PNR9_9ZZZZ</name>
<gene>
    <name evidence="2" type="ORF">LCGC14_0803970</name>
</gene>
<evidence type="ECO:0000256" key="1">
    <source>
        <dbReference type="SAM" id="MobiDB-lite"/>
    </source>
</evidence>
<protein>
    <submittedName>
        <fullName evidence="2">Uncharacterized protein</fullName>
    </submittedName>
</protein>
<feature type="region of interest" description="Disordered" evidence="1">
    <location>
        <begin position="1"/>
        <end position="21"/>
    </location>
</feature>